<dbReference type="PANTHER" id="PTHR35369">
    <property type="entry name" value="BLR3025 PROTEIN-RELATED"/>
    <property type="match status" value="1"/>
</dbReference>
<evidence type="ECO:0000256" key="1">
    <source>
        <dbReference type="ARBA" id="ARBA00010945"/>
    </source>
</evidence>
<dbReference type="InterPro" id="IPR050356">
    <property type="entry name" value="SulA_CellDiv_inhibitor"/>
</dbReference>
<dbReference type="EMBL" id="BPMK01000006">
    <property type="protein sequence ID" value="GIZ51490.1"/>
    <property type="molecule type" value="Genomic_DNA"/>
</dbReference>
<comment type="caution">
    <text evidence="4">The sequence shown here is derived from an EMBL/GenBank/DDBJ whole genome shotgun (WGS) entry which is preliminary data.</text>
</comment>
<organism evidence="4 5">
    <name type="scientific">Noviherbaspirillum aridicola</name>
    <dbReference type="NCBI Taxonomy" id="2849687"/>
    <lineage>
        <taxon>Bacteria</taxon>
        <taxon>Pseudomonadati</taxon>
        <taxon>Pseudomonadota</taxon>
        <taxon>Betaproteobacteria</taxon>
        <taxon>Burkholderiales</taxon>
        <taxon>Oxalobacteraceae</taxon>
        <taxon>Noviherbaspirillum</taxon>
    </lineage>
</organism>
<dbReference type="InterPro" id="IPR001126">
    <property type="entry name" value="UmuC"/>
</dbReference>
<dbReference type="Gene3D" id="3.30.70.270">
    <property type="match status" value="1"/>
</dbReference>
<keyword evidence="2" id="KW-0227">DNA damage</keyword>
<dbReference type="InterPro" id="IPR043502">
    <property type="entry name" value="DNA/RNA_pol_sf"/>
</dbReference>
<dbReference type="Gene3D" id="3.40.1170.60">
    <property type="match status" value="1"/>
</dbReference>
<evidence type="ECO:0000313" key="4">
    <source>
        <dbReference type="EMBL" id="GIZ51490.1"/>
    </source>
</evidence>
<proteinExistence type="inferred from homology"/>
<protein>
    <recommendedName>
        <fullName evidence="3">UmuC domain-containing protein</fullName>
    </recommendedName>
</protein>
<dbReference type="Proteomes" id="UP000887222">
    <property type="component" value="Unassembled WGS sequence"/>
</dbReference>
<dbReference type="Pfam" id="PF00817">
    <property type="entry name" value="IMS"/>
    <property type="match status" value="1"/>
</dbReference>
<feature type="domain" description="UmuC" evidence="3">
    <location>
        <begin position="5"/>
        <end position="118"/>
    </location>
</feature>
<name>A0ABQ4Q3X3_9BURK</name>
<reference evidence="4 5" key="1">
    <citation type="journal article" date="2022" name="Int. J. Syst. Evol. Microbiol.">
        <title>Noviherbaspirillum aridicola sp. nov., isolated from an arid soil in Pakistan.</title>
        <authorList>
            <person name="Khan I.U."/>
            <person name="Saqib M."/>
            <person name="Amin A."/>
            <person name="Hussain F."/>
            <person name="Li L."/>
            <person name="Liu Y.H."/>
            <person name="Fang B.Z."/>
            <person name="Ahmed I."/>
            <person name="Li W.J."/>
        </authorList>
    </citation>
    <scope>NUCLEOTIDE SEQUENCE [LARGE SCALE GENOMIC DNA]</scope>
    <source>
        <strain evidence="4 5">NCCP-691</strain>
    </source>
</reference>
<dbReference type="SUPFAM" id="SSF56672">
    <property type="entry name" value="DNA/RNA polymerases"/>
    <property type="match status" value="1"/>
</dbReference>
<gene>
    <name evidence="4" type="ORF">NCCP691_15040</name>
</gene>
<sequence length="459" mass="51467">MVVARGRVVAASAQAVEGGVRIGMRSSGVQAICPDAAVHEQDAAREQEALCGVALALLQYTPEVALAGERDVLLDVSASLRAFGGRLALARLVRASVDTLGFTLRLGMAPTAQGAWLLAHAAQRRRRVVRMERLAQWLDALPCLLLPALLPYEEWLAGIGCRSFGQLRRLPRAGLQRRTDAGVLDALDRAYGQAPELFEWVQAPPAFRARLELPDRIEHAEAALFAARRLLQQLSGWLVAHQFAVTRFLLQLEHERGRQAVAPTPLEIALAAPAWREDHLTRLLKERLARIVLTAPLIGLRLEALQVETMKPPTDSLFPDPGATPEEFHRLLELLGARLGDHSVLTPALRADHRPEVCNAWVPAAGPRTRRTDAAPEFAERPFWLLEQPIELIVREHRPVFRSPLKLVKGPERIECGWWDGGLIVRDYFIYQEDSATCYWLYRERREEEVRWFLQGFFA</sequence>
<accession>A0ABQ4Q3X3</accession>
<evidence type="ECO:0000256" key="2">
    <source>
        <dbReference type="ARBA" id="ARBA00022763"/>
    </source>
</evidence>
<comment type="similarity">
    <text evidence="1">Belongs to the DNA polymerase type-Y family.</text>
</comment>
<evidence type="ECO:0000313" key="5">
    <source>
        <dbReference type="Proteomes" id="UP000887222"/>
    </source>
</evidence>
<keyword evidence="5" id="KW-1185">Reference proteome</keyword>
<dbReference type="CDD" id="cd03468">
    <property type="entry name" value="PolY_like"/>
    <property type="match status" value="1"/>
</dbReference>
<dbReference type="PANTHER" id="PTHR35369:SF2">
    <property type="entry name" value="BLR3025 PROTEIN"/>
    <property type="match status" value="1"/>
</dbReference>
<evidence type="ECO:0000259" key="3">
    <source>
        <dbReference type="Pfam" id="PF00817"/>
    </source>
</evidence>
<dbReference type="InterPro" id="IPR043128">
    <property type="entry name" value="Rev_trsase/Diguanyl_cyclase"/>
</dbReference>